<evidence type="ECO:0000313" key="1">
    <source>
        <dbReference type="EMBL" id="JAE27222.1"/>
    </source>
</evidence>
<reference evidence="1" key="1">
    <citation type="submission" date="2014-09" db="EMBL/GenBank/DDBJ databases">
        <authorList>
            <person name="Magalhaes I.L.F."/>
            <person name="Oliveira U."/>
            <person name="Santos F.R."/>
            <person name="Vidigal T.H.D.A."/>
            <person name="Brescovit A.D."/>
            <person name="Santos A.J."/>
        </authorList>
    </citation>
    <scope>NUCLEOTIDE SEQUENCE</scope>
    <source>
        <tissue evidence="1">Shoot tissue taken approximately 20 cm above the soil surface</tissue>
    </source>
</reference>
<dbReference type="EMBL" id="GBRH01170674">
    <property type="protein sequence ID" value="JAE27222.1"/>
    <property type="molecule type" value="Transcribed_RNA"/>
</dbReference>
<organism evidence="1">
    <name type="scientific">Arundo donax</name>
    <name type="common">Giant reed</name>
    <name type="synonym">Donax arundinaceus</name>
    <dbReference type="NCBI Taxonomy" id="35708"/>
    <lineage>
        <taxon>Eukaryota</taxon>
        <taxon>Viridiplantae</taxon>
        <taxon>Streptophyta</taxon>
        <taxon>Embryophyta</taxon>
        <taxon>Tracheophyta</taxon>
        <taxon>Spermatophyta</taxon>
        <taxon>Magnoliopsida</taxon>
        <taxon>Liliopsida</taxon>
        <taxon>Poales</taxon>
        <taxon>Poaceae</taxon>
        <taxon>PACMAD clade</taxon>
        <taxon>Arundinoideae</taxon>
        <taxon>Arundineae</taxon>
        <taxon>Arundo</taxon>
    </lineage>
</organism>
<sequence length="10" mass="1153">MKISIQLTGY</sequence>
<proteinExistence type="predicted"/>
<name>A0A0A9GS10_ARUDO</name>
<protein>
    <submittedName>
        <fullName evidence="1">Uncharacterized protein</fullName>
    </submittedName>
</protein>
<reference evidence="1" key="2">
    <citation type="journal article" date="2015" name="Data Brief">
        <title>Shoot transcriptome of the giant reed, Arundo donax.</title>
        <authorList>
            <person name="Barrero R.A."/>
            <person name="Guerrero F.D."/>
            <person name="Moolhuijzen P."/>
            <person name="Goolsby J.A."/>
            <person name="Tidwell J."/>
            <person name="Bellgard S.E."/>
            <person name="Bellgard M.I."/>
        </authorList>
    </citation>
    <scope>NUCLEOTIDE SEQUENCE</scope>
    <source>
        <tissue evidence="1">Shoot tissue taken approximately 20 cm above the soil surface</tissue>
    </source>
</reference>
<accession>A0A0A9GS10</accession>